<protein>
    <submittedName>
        <fullName evidence="1">Uncharacterized protein</fullName>
    </submittedName>
</protein>
<evidence type="ECO:0000313" key="2">
    <source>
        <dbReference type="Proteomes" id="UP000828048"/>
    </source>
</evidence>
<name>A0ACB7Y3E7_9ERIC</name>
<organism evidence="1 2">
    <name type="scientific">Vaccinium darrowii</name>
    <dbReference type="NCBI Taxonomy" id="229202"/>
    <lineage>
        <taxon>Eukaryota</taxon>
        <taxon>Viridiplantae</taxon>
        <taxon>Streptophyta</taxon>
        <taxon>Embryophyta</taxon>
        <taxon>Tracheophyta</taxon>
        <taxon>Spermatophyta</taxon>
        <taxon>Magnoliopsida</taxon>
        <taxon>eudicotyledons</taxon>
        <taxon>Gunneridae</taxon>
        <taxon>Pentapetalae</taxon>
        <taxon>asterids</taxon>
        <taxon>Ericales</taxon>
        <taxon>Ericaceae</taxon>
        <taxon>Vaccinioideae</taxon>
        <taxon>Vaccinieae</taxon>
        <taxon>Vaccinium</taxon>
    </lineage>
</organism>
<sequence length="339" mass="37334">MGIGTRRCKQMVSVEEHLAGMEDLSSDNEDENYDAKLSNDETAPTGAVAGRKPLKKKSCVDINEPIPLMEGEGRSLRVLGFNQNQRATFFQILMRFGVGEWDWAEFTSHLKRKTYEEIKNYGRLFIAHIAEDINNSPTFSDGVPKEGLRIEDVLFRIAVLNLIKDKVKILSENPGTPLFADEIVSRLPRLKSGRVWKEQHDLLLLQALLKHGYRSWKAILKDKELKLAEIICEELNLPLITLAVPGASQAQDGAYTAISGTPVNQTNGTANGNVLAADAAQGTPDAANQASTSQESCKYRVQHRSLGIICEADSTGHATHAPAEERTQKSDPGDAILDD</sequence>
<dbReference type="EMBL" id="CM037155">
    <property type="protein sequence ID" value="KAH7847807.1"/>
    <property type="molecule type" value="Genomic_DNA"/>
</dbReference>
<proteinExistence type="predicted"/>
<reference evidence="1 2" key="1">
    <citation type="journal article" date="2021" name="Hortic Res">
        <title>High-quality reference genome and annotation aids understanding of berry development for evergreen blueberry (Vaccinium darrowii).</title>
        <authorList>
            <person name="Yu J."/>
            <person name="Hulse-Kemp A.M."/>
            <person name="Babiker E."/>
            <person name="Staton M."/>
        </authorList>
    </citation>
    <scope>NUCLEOTIDE SEQUENCE [LARGE SCALE GENOMIC DNA]</scope>
    <source>
        <strain evidence="2">cv. NJ 8807/NJ 8810</strain>
        <tissue evidence="1">Young leaf</tissue>
    </source>
</reference>
<evidence type="ECO:0000313" key="1">
    <source>
        <dbReference type="EMBL" id="KAH7847807.1"/>
    </source>
</evidence>
<dbReference type="Proteomes" id="UP000828048">
    <property type="component" value="Chromosome 5"/>
</dbReference>
<comment type="caution">
    <text evidence="1">The sequence shown here is derived from an EMBL/GenBank/DDBJ whole genome shotgun (WGS) entry which is preliminary data.</text>
</comment>
<gene>
    <name evidence="1" type="ORF">Vadar_030448</name>
</gene>
<accession>A0ACB7Y3E7</accession>
<keyword evidence="2" id="KW-1185">Reference proteome</keyword>